<gene>
    <name evidence="1" type="primary">Dana\GF27784</name>
    <name evidence="1" type="ORF">GF27784</name>
</gene>
<protein>
    <submittedName>
        <fullName evidence="1">Uncharacterized protein</fullName>
    </submittedName>
</protein>
<dbReference type="Proteomes" id="UP000007801">
    <property type="component" value="Unassembled WGS sequence"/>
</dbReference>
<reference evidence="1 2" key="1">
    <citation type="journal article" date="2007" name="Nature">
        <title>Evolution of genes and genomes on the Drosophila phylogeny.</title>
        <authorList>
            <consortium name="Drosophila 12 Genomes Consortium"/>
            <person name="Clark A.G."/>
            <person name="Eisen M.B."/>
            <person name="Smith D.R."/>
            <person name="Bergman C.M."/>
            <person name="Oliver B."/>
            <person name="Markow T.A."/>
            <person name="Kaufman T.C."/>
            <person name="Kellis M."/>
            <person name="Gelbart W."/>
            <person name="Iyer V.N."/>
            <person name="Pollard D.A."/>
            <person name="Sackton T.B."/>
            <person name="Larracuente A.M."/>
            <person name="Singh N.D."/>
            <person name="Abad J.P."/>
            <person name="Abt D.N."/>
            <person name="Adryan B."/>
            <person name="Aguade M."/>
            <person name="Akashi H."/>
            <person name="Anderson W.W."/>
            <person name="Aquadro C.F."/>
            <person name="Ardell D.H."/>
            <person name="Arguello R."/>
            <person name="Artieri C.G."/>
            <person name="Barbash D.A."/>
            <person name="Barker D."/>
            <person name="Barsanti P."/>
            <person name="Batterham P."/>
            <person name="Batzoglou S."/>
            <person name="Begun D."/>
            <person name="Bhutkar A."/>
            <person name="Blanco E."/>
            <person name="Bosak S.A."/>
            <person name="Bradley R.K."/>
            <person name="Brand A.D."/>
            <person name="Brent M.R."/>
            <person name="Brooks A.N."/>
            <person name="Brown R.H."/>
            <person name="Butlin R.K."/>
            <person name="Caggese C."/>
            <person name="Calvi B.R."/>
            <person name="Bernardo de Carvalho A."/>
            <person name="Caspi A."/>
            <person name="Castrezana S."/>
            <person name="Celniker S.E."/>
            <person name="Chang J.L."/>
            <person name="Chapple C."/>
            <person name="Chatterji S."/>
            <person name="Chinwalla A."/>
            <person name="Civetta A."/>
            <person name="Clifton S.W."/>
            <person name="Comeron J.M."/>
            <person name="Costello J.C."/>
            <person name="Coyne J.A."/>
            <person name="Daub J."/>
            <person name="David R.G."/>
            <person name="Delcher A.L."/>
            <person name="Delehaunty K."/>
            <person name="Do C.B."/>
            <person name="Ebling H."/>
            <person name="Edwards K."/>
            <person name="Eickbush T."/>
            <person name="Evans J.D."/>
            <person name="Filipski A."/>
            <person name="Findeiss S."/>
            <person name="Freyhult E."/>
            <person name="Fulton L."/>
            <person name="Fulton R."/>
            <person name="Garcia A.C."/>
            <person name="Gardiner A."/>
            <person name="Garfield D.A."/>
            <person name="Garvin B.E."/>
            <person name="Gibson G."/>
            <person name="Gilbert D."/>
            <person name="Gnerre S."/>
            <person name="Godfrey J."/>
            <person name="Good R."/>
            <person name="Gotea V."/>
            <person name="Gravely B."/>
            <person name="Greenberg A.J."/>
            <person name="Griffiths-Jones S."/>
            <person name="Gross S."/>
            <person name="Guigo R."/>
            <person name="Gustafson E.A."/>
            <person name="Haerty W."/>
            <person name="Hahn M.W."/>
            <person name="Halligan D.L."/>
            <person name="Halpern A.L."/>
            <person name="Halter G.M."/>
            <person name="Han M.V."/>
            <person name="Heger A."/>
            <person name="Hillier L."/>
            <person name="Hinrichs A.S."/>
            <person name="Holmes I."/>
            <person name="Hoskins R.A."/>
            <person name="Hubisz M.J."/>
            <person name="Hultmark D."/>
            <person name="Huntley M.A."/>
            <person name="Jaffe D.B."/>
            <person name="Jagadeeshan S."/>
            <person name="Jeck W.R."/>
            <person name="Johnson J."/>
            <person name="Jones C.D."/>
            <person name="Jordan W.C."/>
            <person name="Karpen G.H."/>
            <person name="Kataoka E."/>
            <person name="Keightley P.D."/>
            <person name="Kheradpour P."/>
            <person name="Kirkness E.F."/>
            <person name="Koerich L.B."/>
            <person name="Kristiansen K."/>
            <person name="Kudrna D."/>
            <person name="Kulathinal R.J."/>
            <person name="Kumar S."/>
            <person name="Kwok R."/>
            <person name="Lander E."/>
            <person name="Langley C.H."/>
            <person name="Lapoint R."/>
            <person name="Lazzaro B.P."/>
            <person name="Lee S.J."/>
            <person name="Levesque L."/>
            <person name="Li R."/>
            <person name="Lin C.F."/>
            <person name="Lin M.F."/>
            <person name="Lindblad-Toh K."/>
            <person name="Llopart A."/>
            <person name="Long M."/>
            <person name="Low L."/>
            <person name="Lozovsky E."/>
            <person name="Lu J."/>
            <person name="Luo M."/>
            <person name="Machado C.A."/>
            <person name="Makalowski W."/>
            <person name="Marzo M."/>
            <person name="Matsuda M."/>
            <person name="Matzkin L."/>
            <person name="McAllister B."/>
            <person name="McBride C.S."/>
            <person name="McKernan B."/>
            <person name="McKernan K."/>
            <person name="Mendez-Lago M."/>
            <person name="Minx P."/>
            <person name="Mollenhauer M.U."/>
            <person name="Montooth K."/>
            <person name="Mount S.M."/>
            <person name="Mu X."/>
            <person name="Myers E."/>
            <person name="Negre B."/>
            <person name="Newfeld S."/>
            <person name="Nielsen R."/>
            <person name="Noor M.A."/>
            <person name="O'Grady P."/>
            <person name="Pachter L."/>
            <person name="Papaceit M."/>
            <person name="Parisi M.J."/>
            <person name="Parisi M."/>
            <person name="Parts L."/>
            <person name="Pedersen J.S."/>
            <person name="Pesole G."/>
            <person name="Phillippy A.M."/>
            <person name="Ponting C.P."/>
            <person name="Pop M."/>
            <person name="Porcelli D."/>
            <person name="Powell J.R."/>
            <person name="Prohaska S."/>
            <person name="Pruitt K."/>
            <person name="Puig M."/>
            <person name="Quesneville H."/>
            <person name="Ram K.R."/>
            <person name="Rand D."/>
            <person name="Rasmussen M.D."/>
            <person name="Reed L.K."/>
            <person name="Reenan R."/>
            <person name="Reily A."/>
            <person name="Remington K.A."/>
            <person name="Rieger T.T."/>
            <person name="Ritchie M.G."/>
            <person name="Robin C."/>
            <person name="Rogers Y.H."/>
            <person name="Rohde C."/>
            <person name="Rozas J."/>
            <person name="Rubenfield M.J."/>
            <person name="Ruiz A."/>
            <person name="Russo S."/>
            <person name="Salzberg S.L."/>
            <person name="Sanchez-Gracia A."/>
            <person name="Saranga D.J."/>
            <person name="Sato H."/>
            <person name="Schaeffer S.W."/>
            <person name="Schatz M.C."/>
            <person name="Schlenke T."/>
            <person name="Schwartz R."/>
            <person name="Segarra C."/>
            <person name="Singh R.S."/>
            <person name="Sirot L."/>
            <person name="Sirota M."/>
            <person name="Sisneros N.B."/>
            <person name="Smith C.D."/>
            <person name="Smith T.F."/>
            <person name="Spieth J."/>
            <person name="Stage D.E."/>
            <person name="Stark A."/>
            <person name="Stephan W."/>
            <person name="Strausberg R.L."/>
            <person name="Strempel S."/>
            <person name="Sturgill D."/>
            <person name="Sutton G."/>
            <person name="Sutton G.G."/>
            <person name="Tao W."/>
            <person name="Teichmann S."/>
            <person name="Tobari Y.N."/>
            <person name="Tomimura Y."/>
            <person name="Tsolas J.M."/>
            <person name="Valente V.L."/>
            <person name="Venter E."/>
            <person name="Venter J.C."/>
            <person name="Vicario S."/>
            <person name="Vieira F.G."/>
            <person name="Vilella A.J."/>
            <person name="Villasante A."/>
            <person name="Walenz B."/>
            <person name="Wang J."/>
            <person name="Wasserman M."/>
            <person name="Watts T."/>
            <person name="Wilson D."/>
            <person name="Wilson R.K."/>
            <person name="Wing R.A."/>
            <person name="Wolfner M.F."/>
            <person name="Wong A."/>
            <person name="Wong G.K."/>
            <person name="Wu C.I."/>
            <person name="Wu G."/>
            <person name="Yamamoto D."/>
            <person name="Yang H.P."/>
            <person name="Yang S.P."/>
            <person name="Yorke J.A."/>
            <person name="Yoshida K."/>
            <person name="Zdobnov E."/>
            <person name="Zhang P."/>
            <person name="Zhang Y."/>
            <person name="Zimin A.V."/>
            <person name="Baldwin J."/>
            <person name="Abdouelleil A."/>
            <person name="Abdulkadir J."/>
            <person name="Abebe A."/>
            <person name="Abera B."/>
            <person name="Abreu J."/>
            <person name="Acer S.C."/>
            <person name="Aftuck L."/>
            <person name="Alexander A."/>
            <person name="An P."/>
            <person name="Anderson E."/>
            <person name="Anderson S."/>
            <person name="Arachi H."/>
            <person name="Azer M."/>
            <person name="Bachantsang P."/>
            <person name="Barry A."/>
            <person name="Bayul T."/>
            <person name="Berlin A."/>
            <person name="Bessette D."/>
            <person name="Bloom T."/>
            <person name="Blye J."/>
            <person name="Boguslavskiy L."/>
            <person name="Bonnet C."/>
            <person name="Boukhgalter B."/>
            <person name="Bourzgui I."/>
            <person name="Brown A."/>
            <person name="Cahill P."/>
            <person name="Channer S."/>
            <person name="Cheshatsang Y."/>
            <person name="Chuda L."/>
            <person name="Citroen M."/>
            <person name="Collymore A."/>
            <person name="Cooke P."/>
            <person name="Costello M."/>
            <person name="D'Aco K."/>
            <person name="Daza R."/>
            <person name="De Haan G."/>
            <person name="DeGray S."/>
            <person name="DeMaso C."/>
            <person name="Dhargay N."/>
            <person name="Dooley K."/>
            <person name="Dooley E."/>
            <person name="Doricent M."/>
            <person name="Dorje P."/>
            <person name="Dorjee K."/>
            <person name="Dupes A."/>
            <person name="Elong R."/>
            <person name="Falk J."/>
            <person name="Farina A."/>
            <person name="Faro S."/>
            <person name="Ferguson D."/>
            <person name="Fisher S."/>
            <person name="Foley C.D."/>
            <person name="Franke A."/>
            <person name="Friedrich D."/>
            <person name="Gadbois L."/>
            <person name="Gearin G."/>
            <person name="Gearin C.R."/>
            <person name="Giannoukos G."/>
            <person name="Goode T."/>
            <person name="Graham J."/>
            <person name="Grandbois E."/>
            <person name="Grewal S."/>
            <person name="Gyaltsen K."/>
            <person name="Hafez N."/>
            <person name="Hagos B."/>
            <person name="Hall J."/>
            <person name="Henson C."/>
            <person name="Hollinger A."/>
            <person name="Honan T."/>
            <person name="Huard M.D."/>
            <person name="Hughes L."/>
            <person name="Hurhula B."/>
            <person name="Husby M.E."/>
            <person name="Kamat A."/>
            <person name="Kanga B."/>
            <person name="Kashin S."/>
            <person name="Khazanovich D."/>
            <person name="Kisner P."/>
            <person name="Lance K."/>
            <person name="Lara M."/>
            <person name="Lee W."/>
            <person name="Lennon N."/>
            <person name="Letendre F."/>
            <person name="LeVine R."/>
            <person name="Lipovsky A."/>
            <person name="Liu X."/>
            <person name="Liu J."/>
            <person name="Liu S."/>
            <person name="Lokyitsang T."/>
            <person name="Lokyitsang Y."/>
            <person name="Lubonja R."/>
            <person name="Lui A."/>
            <person name="MacDonald P."/>
            <person name="Magnisalis V."/>
            <person name="Maru K."/>
            <person name="Matthews C."/>
            <person name="McCusker W."/>
            <person name="McDonough S."/>
            <person name="Mehta T."/>
            <person name="Meldrim J."/>
            <person name="Meneus L."/>
            <person name="Mihai O."/>
            <person name="Mihalev A."/>
            <person name="Mihova T."/>
            <person name="Mittelman R."/>
            <person name="Mlenga V."/>
            <person name="Montmayeur A."/>
            <person name="Mulrain L."/>
            <person name="Navidi A."/>
            <person name="Naylor J."/>
            <person name="Negash T."/>
            <person name="Nguyen T."/>
            <person name="Nguyen N."/>
            <person name="Nicol R."/>
            <person name="Norbu C."/>
            <person name="Norbu N."/>
            <person name="Novod N."/>
            <person name="O'Neill B."/>
            <person name="Osman S."/>
            <person name="Markiewicz E."/>
            <person name="Oyono O.L."/>
            <person name="Patti C."/>
            <person name="Phunkhang P."/>
            <person name="Pierre F."/>
            <person name="Priest M."/>
            <person name="Raghuraman S."/>
            <person name="Rege F."/>
            <person name="Reyes R."/>
            <person name="Rise C."/>
            <person name="Rogov P."/>
            <person name="Ross K."/>
            <person name="Ryan E."/>
            <person name="Settipalli S."/>
            <person name="Shea T."/>
            <person name="Sherpa N."/>
            <person name="Shi L."/>
            <person name="Shih D."/>
            <person name="Sparrow T."/>
            <person name="Spaulding J."/>
            <person name="Stalker J."/>
            <person name="Stange-Thomann N."/>
            <person name="Stavropoulos S."/>
            <person name="Stone C."/>
            <person name="Strader C."/>
            <person name="Tesfaye S."/>
            <person name="Thomson T."/>
            <person name="Thoulutsang Y."/>
            <person name="Thoulutsang D."/>
            <person name="Topham K."/>
            <person name="Topping I."/>
            <person name="Tsamla T."/>
            <person name="Vassiliev H."/>
            <person name="Vo A."/>
            <person name="Wangchuk T."/>
            <person name="Wangdi T."/>
            <person name="Weiand M."/>
            <person name="Wilkinson J."/>
            <person name="Wilson A."/>
            <person name="Yadav S."/>
            <person name="Young G."/>
            <person name="Yu Q."/>
            <person name="Zembek L."/>
            <person name="Zhong D."/>
            <person name="Zimmer A."/>
            <person name="Zwirko Z."/>
            <person name="Jaffe D.B."/>
            <person name="Alvarez P."/>
            <person name="Brockman W."/>
            <person name="Butler J."/>
            <person name="Chin C."/>
            <person name="Gnerre S."/>
            <person name="Grabherr M."/>
            <person name="Kleber M."/>
            <person name="Mauceli E."/>
            <person name="MacCallum I."/>
        </authorList>
    </citation>
    <scope>NUCLEOTIDE SEQUENCE [LARGE SCALE GENOMIC DNA]</scope>
    <source>
        <strain evidence="2">Tucson 14024-0371.13</strain>
    </source>
</reference>
<dbReference type="EMBL" id="CH902619">
    <property type="protein sequence ID" value="KPU76005.1"/>
    <property type="molecule type" value="Genomic_DNA"/>
</dbReference>
<name>A0A0P8Y2I2_DROAN</name>
<evidence type="ECO:0000313" key="2">
    <source>
        <dbReference type="Proteomes" id="UP000007801"/>
    </source>
</evidence>
<dbReference type="InParanoid" id="A0A0P8Y2I2"/>
<sequence length="40" mass="4569">MHLMCERISSVFAGIIVGLWFAKTFPKETEDAKKGKDKKK</sequence>
<organism evidence="1 2">
    <name type="scientific">Drosophila ananassae</name>
    <name type="common">Fruit fly</name>
    <dbReference type="NCBI Taxonomy" id="7217"/>
    <lineage>
        <taxon>Eukaryota</taxon>
        <taxon>Metazoa</taxon>
        <taxon>Ecdysozoa</taxon>
        <taxon>Arthropoda</taxon>
        <taxon>Hexapoda</taxon>
        <taxon>Insecta</taxon>
        <taxon>Pterygota</taxon>
        <taxon>Neoptera</taxon>
        <taxon>Endopterygota</taxon>
        <taxon>Diptera</taxon>
        <taxon>Brachycera</taxon>
        <taxon>Muscomorpha</taxon>
        <taxon>Ephydroidea</taxon>
        <taxon>Drosophilidae</taxon>
        <taxon>Drosophila</taxon>
        <taxon>Sophophora</taxon>
    </lineage>
</organism>
<proteinExistence type="predicted"/>
<dbReference type="AlphaFoldDB" id="A0A0P8Y2I2"/>
<accession>A0A0P8Y2I2</accession>
<evidence type="ECO:0000313" key="1">
    <source>
        <dbReference type="EMBL" id="KPU76005.1"/>
    </source>
</evidence>
<keyword evidence="2" id="KW-1185">Reference proteome</keyword>
<dbReference type="KEGG" id="dan:26515193"/>